<accession>A0A915IB97</accession>
<dbReference type="AlphaFoldDB" id="A0A915IB97"/>
<reference evidence="2" key="1">
    <citation type="submission" date="2022-11" db="UniProtKB">
        <authorList>
            <consortium name="WormBaseParasite"/>
        </authorList>
    </citation>
    <scope>IDENTIFICATION</scope>
</reference>
<evidence type="ECO:0000313" key="1">
    <source>
        <dbReference type="Proteomes" id="UP000887565"/>
    </source>
</evidence>
<dbReference type="Proteomes" id="UP000887565">
    <property type="component" value="Unplaced"/>
</dbReference>
<organism evidence="1 2">
    <name type="scientific">Romanomermis culicivorax</name>
    <name type="common">Nematode worm</name>
    <dbReference type="NCBI Taxonomy" id="13658"/>
    <lineage>
        <taxon>Eukaryota</taxon>
        <taxon>Metazoa</taxon>
        <taxon>Ecdysozoa</taxon>
        <taxon>Nematoda</taxon>
        <taxon>Enoplea</taxon>
        <taxon>Dorylaimia</taxon>
        <taxon>Mermithida</taxon>
        <taxon>Mermithoidea</taxon>
        <taxon>Mermithidae</taxon>
        <taxon>Romanomermis</taxon>
    </lineage>
</organism>
<proteinExistence type="predicted"/>
<sequence length="108" mass="12121">MLQVEFPSPRIYIWSNQHEGLISTFYLVTVLDPRCKGKMFKNVSTIIDVKVELEKKSSCNGAARPGGLIEQPFEDGRILGTKRLASNDSAFGSYSKFLLHISVSQQQK</sequence>
<keyword evidence="1" id="KW-1185">Reference proteome</keyword>
<dbReference type="WBParaSite" id="nRc.2.0.1.t11449-RA">
    <property type="protein sequence ID" value="nRc.2.0.1.t11449-RA"/>
    <property type="gene ID" value="nRc.2.0.1.g11449"/>
</dbReference>
<protein>
    <submittedName>
        <fullName evidence="2">Uncharacterized protein</fullName>
    </submittedName>
</protein>
<evidence type="ECO:0000313" key="2">
    <source>
        <dbReference type="WBParaSite" id="nRc.2.0.1.t11449-RA"/>
    </source>
</evidence>
<name>A0A915IB97_ROMCU</name>